<proteinExistence type="predicted"/>
<protein>
    <recommendedName>
        <fullName evidence="1">DUF7079 domain-containing protein</fullName>
    </recommendedName>
</protein>
<dbReference type="Proteomes" id="UP001348817">
    <property type="component" value="Plasmid pFA1"/>
</dbReference>
<feature type="domain" description="DUF7079" evidence="1">
    <location>
        <begin position="7"/>
        <end position="117"/>
    </location>
</feature>
<name>A0AAU9CUN5_9BACT</name>
<organism evidence="2 3">
    <name type="scientific">Fulvitalea axinellae</name>
    <dbReference type="NCBI Taxonomy" id="1182444"/>
    <lineage>
        <taxon>Bacteria</taxon>
        <taxon>Pseudomonadati</taxon>
        <taxon>Bacteroidota</taxon>
        <taxon>Cytophagia</taxon>
        <taxon>Cytophagales</taxon>
        <taxon>Persicobacteraceae</taxon>
        <taxon>Fulvitalea</taxon>
    </lineage>
</organism>
<gene>
    <name evidence="2" type="ORF">FUAX_41950</name>
</gene>
<dbReference type="AlphaFoldDB" id="A0AAU9CUN5"/>
<evidence type="ECO:0000313" key="2">
    <source>
        <dbReference type="EMBL" id="BDD11763.1"/>
    </source>
</evidence>
<reference evidence="2 3" key="1">
    <citation type="submission" date="2021-12" db="EMBL/GenBank/DDBJ databases">
        <title>Genome sequencing of bacteria with rrn-lacking chromosome and rrn-plasmid.</title>
        <authorList>
            <person name="Anda M."/>
            <person name="Iwasaki W."/>
        </authorList>
    </citation>
    <scope>NUCLEOTIDE SEQUENCE [LARGE SCALE GENOMIC DNA]</scope>
    <source>
        <strain evidence="2 3">DSM 100852</strain>
        <plasmid evidence="2 3">pFA1</plasmid>
    </source>
</reference>
<sequence length="127" mass="15272">MKKETIEERKPVWIALSEFYLVDIELQDSDFLRIAFSIIKSPYTLDRVKKINKYELFPVLRSNLYSVTGEWLEFDQKWLIDSIIASLTKRNVIRQIGIESLFPIFNRIQKNYWERLEGAYYELKQGE</sequence>
<dbReference type="EMBL" id="AP025315">
    <property type="protein sequence ID" value="BDD11763.1"/>
    <property type="molecule type" value="Genomic_DNA"/>
</dbReference>
<evidence type="ECO:0000313" key="3">
    <source>
        <dbReference type="Proteomes" id="UP001348817"/>
    </source>
</evidence>
<geneLocation type="plasmid" evidence="2 3">
    <name>pFA1</name>
</geneLocation>
<dbReference type="InterPro" id="IPR055507">
    <property type="entry name" value="DUF7079"/>
</dbReference>
<keyword evidence="2" id="KW-0614">Plasmid</keyword>
<dbReference type="Pfam" id="PF23296">
    <property type="entry name" value="DUF7079"/>
    <property type="match status" value="1"/>
</dbReference>
<accession>A0AAU9CUN5</accession>
<evidence type="ECO:0000259" key="1">
    <source>
        <dbReference type="Pfam" id="PF23296"/>
    </source>
</evidence>
<dbReference type="KEGG" id="fax:FUAX_41950"/>
<keyword evidence="3" id="KW-1185">Reference proteome</keyword>
<dbReference type="RefSeq" id="WP_338394873.1">
    <property type="nucleotide sequence ID" value="NZ_AP025315.1"/>
</dbReference>